<dbReference type="Proteomes" id="UP000653305">
    <property type="component" value="Unassembled WGS sequence"/>
</dbReference>
<feature type="transmembrane region" description="Helical" evidence="5">
    <location>
        <begin position="98"/>
        <end position="118"/>
    </location>
</feature>
<feature type="transmembrane region" description="Helical" evidence="5">
    <location>
        <begin position="42"/>
        <end position="60"/>
    </location>
</feature>
<keyword evidence="4 5" id="KW-0472">Membrane</keyword>
<feature type="transmembrane region" description="Helical" evidence="5">
    <location>
        <begin position="130"/>
        <end position="152"/>
    </location>
</feature>
<accession>A0A830B6A6</accession>
<dbReference type="PANTHER" id="PTHR11132">
    <property type="entry name" value="SOLUTE CARRIER FAMILY 35"/>
    <property type="match status" value="1"/>
</dbReference>
<evidence type="ECO:0000256" key="4">
    <source>
        <dbReference type="ARBA" id="ARBA00023136"/>
    </source>
</evidence>
<evidence type="ECO:0000256" key="3">
    <source>
        <dbReference type="ARBA" id="ARBA00022989"/>
    </source>
</evidence>
<evidence type="ECO:0000256" key="5">
    <source>
        <dbReference type="SAM" id="Phobius"/>
    </source>
</evidence>
<comment type="subcellular location">
    <subcellularLocation>
        <location evidence="1">Membrane</location>
        <topology evidence="1">Multi-pass membrane protein</topology>
    </subcellularLocation>
</comment>
<name>A0A830B6A6_9LAMI</name>
<dbReference type="InterPro" id="IPR050186">
    <property type="entry name" value="TPT_transporter"/>
</dbReference>
<comment type="caution">
    <text evidence="6">The sequence shown here is derived from an EMBL/GenBank/DDBJ whole genome shotgun (WGS) entry which is preliminary data.</text>
</comment>
<feature type="transmembrane region" description="Helical" evidence="5">
    <location>
        <begin position="187"/>
        <end position="211"/>
    </location>
</feature>
<keyword evidence="7" id="KW-1185">Reference proteome</keyword>
<dbReference type="AlphaFoldDB" id="A0A830B6A6"/>
<gene>
    <name evidence="6" type="ORF">PHJA_000393600</name>
</gene>
<organism evidence="6 7">
    <name type="scientific">Phtheirospermum japonicum</name>
    <dbReference type="NCBI Taxonomy" id="374723"/>
    <lineage>
        <taxon>Eukaryota</taxon>
        <taxon>Viridiplantae</taxon>
        <taxon>Streptophyta</taxon>
        <taxon>Embryophyta</taxon>
        <taxon>Tracheophyta</taxon>
        <taxon>Spermatophyta</taxon>
        <taxon>Magnoliopsida</taxon>
        <taxon>eudicotyledons</taxon>
        <taxon>Gunneridae</taxon>
        <taxon>Pentapetalae</taxon>
        <taxon>asterids</taxon>
        <taxon>lamiids</taxon>
        <taxon>Lamiales</taxon>
        <taxon>Orobanchaceae</taxon>
        <taxon>Orobanchaceae incertae sedis</taxon>
        <taxon>Phtheirospermum</taxon>
    </lineage>
</organism>
<evidence type="ECO:0000256" key="2">
    <source>
        <dbReference type="ARBA" id="ARBA00022692"/>
    </source>
</evidence>
<keyword evidence="6" id="KW-0813">Transport</keyword>
<evidence type="ECO:0000313" key="7">
    <source>
        <dbReference type="Proteomes" id="UP000653305"/>
    </source>
</evidence>
<feature type="transmembrane region" description="Helical" evidence="5">
    <location>
        <begin position="66"/>
        <end position="86"/>
    </location>
</feature>
<evidence type="ECO:0000313" key="6">
    <source>
        <dbReference type="EMBL" id="GFP82506.1"/>
    </source>
</evidence>
<keyword evidence="2 5" id="KW-0812">Transmembrane</keyword>
<proteinExistence type="predicted"/>
<sequence length="213" mass="24224">MLACMESVRGVNVPMYTTLRRTTIVLTMILEYILVRHRYIRPIIGSVALIMFGAFMAGAWDLPFHSYGYLIVFVSNIETAIYLTTIARIGKSSGLNSFGLMWCNGILCGPILLIWTLLRGDLEMTLNFPNLLSPGFLAVMLLSCILAFLLNYSVFLNTTLISALTQTICGNLKVCSFYYYYDHYFYYYLSIFTPTILISRMTPSLTCYCYGYC</sequence>
<reference evidence="6" key="1">
    <citation type="submission" date="2020-07" db="EMBL/GenBank/DDBJ databases">
        <title>Ethylene signaling mediates host invasion by parasitic plants.</title>
        <authorList>
            <person name="Yoshida S."/>
        </authorList>
    </citation>
    <scope>NUCLEOTIDE SEQUENCE</scope>
    <source>
        <strain evidence="6">Okayama</strain>
    </source>
</reference>
<dbReference type="EMBL" id="BMAC01000045">
    <property type="protein sequence ID" value="GFP82506.1"/>
    <property type="molecule type" value="Genomic_DNA"/>
</dbReference>
<keyword evidence="3 5" id="KW-1133">Transmembrane helix</keyword>
<evidence type="ECO:0000256" key="1">
    <source>
        <dbReference type="ARBA" id="ARBA00004141"/>
    </source>
</evidence>
<dbReference type="OrthoDB" id="417037at2759"/>
<dbReference type="GO" id="GO:0016020">
    <property type="term" value="C:membrane"/>
    <property type="evidence" value="ECO:0007669"/>
    <property type="project" value="UniProtKB-SubCell"/>
</dbReference>
<keyword evidence="6" id="KW-0762">Sugar transport</keyword>
<protein>
    <submittedName>
        <fullName evidence="6">Putative UDP-sugar transporter ddb_g0278631</fullName>
    </submittedName>
</protein>